<dbReference type="Gene3D" id="3.40.630.30">
    <property type="match status" value="1"/>
</dbReference>
<dbReference type="OrthoDB" id="9804026at2"/>
<dbReference type="InterPro" id="IPR050680">
    <property type="entry name" value="YpeA/RimI_acetyltransf"/>
</dbReference>
<dbReference type="AlphaFoldDB" id="A0A497Z903"/>
<protein>
    <submittedName>
        <fullName evidence="4">Ribosomal-protein-alanine N-acetyltransferase</fullName>
    </submittedName>
</protein>
<evidence type="ECO:0000256" key="1">
    <source>
        <dbReference type="ARBA" id="ARBA00022679"/>
    </source>
</evidence>
<keyword evidence="5" id="KW-1185">Reference proteome</keyword>
<dbReference type="SUPFAM" id="SSF55729">
    <property type="entry name" value="Acyl-CoA N-acyltransferases (Nat)"/>
    <property type="match status" value="1"/>
</dbReference>
<name>A0A497Z903_9RHOB</name>
<dbReference type="RefSeq" id="WP_037321930.1">
    <property type="nucleotide sequence ID" value="NZ_AEYW01000021.1"/>
</dbReference>
<dbReference type="InterPro" id="IPR016181">
    <property type="entry name" value="Acyl_CoA_acyltransferase"/>
</dbReference>
<keyword evidence="2" id="KW-0012">Acyltransferase</keyword>
<dbReference type="InterPro" id="IPR000182">
    <property type="entry name" value="GNAT_dom"/>
</dbReference>
<dbReference type="EMBL" id="RCCT01000005">
    <property type="protein sequence ID" value="RLK02664.1"/>
    <property type="molecule type" value="Genomic_DNA"/>
</dbReference>
<dbReference type="PANTHER" id="PTHR43420:SF44">
    <property type="entry name" value="ACETYLTRANSFERASE YPEA"/>
    <property type="match status" value="1"/>
</dbReference>
<evidence type="ECO:0000256" key="2">
    <source>
        <dbReference type="ARBA" id="ARBA00023315"/>
    </source>
</evidence>
<reference evidence="4 5" key="1">
    <citation type="submission" date="2018-10" db="EMBL/GenBank/DDBJ databases">
        <title>Genomic Encyclopedia of Archaeal and Bacterial Type Strains, Phase II (KMG-II): from individual species to whole genera.</title>
        <authorList>
            <person name="Goeker M."/>
        </authorList>
    </citation>
    <scope>NUCLEOTIDE SEQUENCE [LARGE SCALE GENOMIC DNA]</scope>
    <source>
        <strain evidence="4 5">DSM 29317</strain>
    </source>
</reference>
<dbReference type="PROSITE" id="PS51186">
    <property type="entry name" value="GNAT"/>
    <property type="match status" value="1"/>
</dbReference>
<sequence length="139" mass="15502">MTPQEMAHIHAAAFHQSRPWVADEFAELLANRFIHAIGDTRSFALVQVIADEAELLTIATHPDHQRKGLARKIMVEFHAYADQAGASRAFLDVASDNDAAIALYEACGYEACGTRKRYYLRENGPNVDAIVMECRFHGN</sequence>
<evidence type="ECO:0000259" key="3">
    <source>
        <dbReference type="PROSITE" id="PS51186"/>
    </source>
</evidence>
<organism evidence="4 5">
    <name type="scientific">Ruegeria conchae</name>
    <dbReference type="NCBI Taxonomy" id="981384"/>
    <lineage>
        <taxon>Bacteria</taxon>
        <taxon>Pseudomonadati</taxon>
        <taxon>Pseudomonadota</taxon>
        <taxon>Alphaproteobacteria</taxon>
        <taxon>Rhodobacterales</taxon>
        <taxon>Roseobacteraceae</taxon>
        <taxon>Ruegeria</taxon>
    </lineage>
</organism>
<accession>A0A497Z903</accession>
<feature type="domain" description="N-acetyltransferase" evidence="3">
    <location>
        <begin position="1"/>
        <end position="137"/>
    </location>
</feature>
<comment type="caution">
    <text evidence="4">The sequence shown here is derived from an EMBL/GenBank/DDBJ whole genome shotgun (WGS) entry which is preliminary data.</text>
</comment>
<dbReference type="CDD" id="cd04301">
    <property type="entry name" value="NAT_SF"/>
    <property type="match status" value="1"/>
</dbReference>
<keyword evidence="1 4" id="KW-0808">Transferase</keyword>
<dbReference type="Pfam" id="PF00583">
    <property type="entry name" value="Acetyltransf_1"/>
    <property type="match status" value="1"/>
</dbReference>
<gene>
    <name evidence="4" type="ORF">CLV75_3216</name>
</gene>
<evidence type="ECO:0000313" key="4">
    <source>
        <dbReference type="EMBL" id="RLK02664.1"/>
    </source>
</evidence>
<proteinExistence type="predicted"/>
<dbReference type="Proteomes" id="UP000271700">
    <property type="component" value="Unassembled WGS sequence"/>
</dbReference>
<dbReference type="PANTHER" id="PTHR43420">
    <property type="entry name" value="ACETYLTRANSFERASE"/>
    <property type="match status" value="1"/>
</dbReference>
<evidence type="ECO:0000313" key="5">
    <source>
        <dbReference type="Proteomes" id="UP000271700"/>
    </source>
</evidence>
<dbReference type="STRING" id="981384.GCA_000192475_00882"/>
<dbReference type="GO" id="GO:0016747">
    <property type="term" value="F:acyltransferase activity, transferring groups other than amino-acyl groups"/>
    <property type="evidence" value="ECO:0007669"/>
    <property type="project" value="InterPro"/>
</dbReference>